<accession>A0A0E9URR1</accession>
<dbReference type="EMBL" id="GBXM01040075">
    <property type="protein sequence ID" value="JAH68502.1"/>
    <property type="molecule type" value="Transcribed_RNA"/>
</dbReference>
<dbReference type="AlphaFoldDB" id="A0A0E9URR1"/>
<reference evidence="1" key="1">
    <citation type="submission" date="2014-11" db="EMBL/GenBank/DDBJ databases">
        <authorList>
            <person name="Amaro Gonzalez C."/>
        </authorList>
    </citation>
    <scope>NUCLEOTIDE SEQUENCE</scope>
</reference>
<organism evidence="1">
    <name type="scientific">Anguilla anguilla</name>
    <name type="common">European freshwater eel</name>
    <name type="synonym">Muraena anguilla</name>
    <dbReference type="NCBI Taxonomy" id="7936"/>
    <lineage>
        <taxon>Eukaryota</taxon>
        <taxon>Metazoa</taxon>
        <taxon>Chordata</taxon>
        <taxon>Craniata</taxon>
        <taxon>Vertebrata</taxon>
        <taxon>Euteleostomi</taxon>
        <taxon>Actinopterygii</taxon>
        <taxon>Neopterygii</taxon>
        <taxon>Teleostei</taxon>
        <taxon>Anguilliformes</taxon>
        <taxon>Anguillidae</taxon>
        <taxon>Anguilla</taxon>
    </lineage>
</organism>
<protein>
    <submittedName>
        <fullName evidence="1">Uncharacterized protein</fullName>
    </submittedName>
</protein>
<proteinExistence type="predicted"/>
<sequence length="44" mass="5243">MVTYNLRNRTHKHIILSIFQIRSFLSNTSSFELIFGCTHLHPLR</sequence>
<evidence type="ECO:0000313" key="1">
    <source>
        <dbReference type="EMBL" id="JAH68502.1"/>
    </source>
</evidence>
<name>A0A0E9URR1_ANGAN</name>
<reference evidence="1" key="2">
    <citation type="journal article" date="2015" name="Fish Shellfish Immunol.">
        <title>Early steps in the European eel (Anguilla anguilla)-Vibrio vulnificus interaction in the gills: Role of the RtxA13 toxin.</title>
        <authorList>
            <person name="Callol A."/>
            <person name="Pajuelo D."/>
            <person name="Ebbesson L."/>
            <person name="Teles M."/>
            <person name="MacKenzie S."/>
            <person name="Amaro C."/>
        </authorList>
    </citation>
    <scope>NUCLEOTIDE SEQUENCE</scope>
</reference>